<dbReference type="GO" id="GO:0005886">
    <property type="term" value="C:plasma membrane"/>
    <property type="evidence" value="ECO:0007669"/>
    <property type="project" value="EnsemblFungi"/>
</dbReference>
<proteinExistence type="predicted"/>
<dbReference type="CDD" id="cd07389">
    <property type="entry name" value="MPP_PhoD"/>
    <property type="match status" value="1"/>
</dbReference>
<reference evidence="3" key="1">
    <citation type="submission" date="2016-05" db="EMBL/GenBank/DDBJ databases">
        <title>Comparative genomics of biotechnologically important yeasts.</title>
        <authorList>
            <consortium name="DOE Joint Genome Institute"/>
            <person name="Riley R."/>
            <person name="Haridas S."/>
            <person name="Wolfe K.H."/>
            <person name="Lopes M.R."/>
            <person name="Hittinger C.T."/>
            <person name="Goker M."/>
            <person name="Salamov A."/>
            <person name="Wisecaver J."/>
            <person name="Long T.M."/>
            <person name="Aerts A.L."/>
            <person name="Barry K."/>
            <person name="Choi C."/>
            <person name="Clum A."/>
            <person name="Coughlan A.Y."/>
            <person name="Deshpande S."/>
            <person name="Douglass A.P."/>
            <person name="Hanson S.J."/>
            <person name="Klenk H.-P."/>
            <person name="Labutti K."/>
            <person name="Lapidus A."/>
            <person name="Lindquist E."/>
            <person name="Lipzen A."/>
            <person name="Meier-Kolthoff J.P."/>
            <person name="Ohm R.A."/>
            <person name="Otillar R.P."/>
            <person name="Pangilinan J."/>
            <person name="Peng Y."/>
            <person name="Rokas A."/>
            <person name="Rosa C.A."/>
            <person name="Scheuner C."/>
            <person name="Sibirny A.A."/>
            <person name="Slot J.C."/>
            <person name="Stielow J.B."/>
            <person name="Sun H."/>
            <person name="Kurtzman C.P."/>
            <person name="Blackwell M."/>
            <person name="Grigoriev I.V."/>
            <person name="Jeffries T.W."/>
        </authorList>
    </citation>
    <scope>NUCLEOTIDE SEQUENCE [LARGE SCALE GENOMIC DNA]</scope>
    <source>
        <strain evidence="3">NRRL Y-17324</strain>
    </source>
</reference>
<dbReference type="RefSeq" id="XP_020063870.1">
    <property type="nucleotide sequence ID" value="XM_020211056.1"/>
</dbReference>
<evidence type="ECO:0000259" key="1">
    <source>
        <dbReference type="Pfam" id="PF19050"/>
    </source>
</evidence>
<gene>
    <name evidence="2" type="ORF">CANTADRAFT_7090</name>
</gene>
<dbReference type="InterPro" id="IPR043904">
    <property type="entry name" value="PhoD_2-like"/>
</dbReference>
<dbReference type="AlphaFoldDB" id="A0A1E4SGW8"/>
<dbReference type="OrthoDB" id="2419400at2759"/>
<dbReference type="STRING" id="984487.A0A1E4SGW8"/>
<dbReference type="InterPro" id="IPR018946">
    <property type="entry name" value="PhoD-like_MPP"/>
</dbReference>
<evidence type="ECO:0000313" key="3">
    <source>
        <dbReference type="Proteomes" id="UP000094285"/>
    </source>
</evidence>
<feature type="domain" description="PhoD-like phosphatase" evidence="1">
    <location>
        <begin position="530"/>
        <end position="611"/>
    </location>
</feature>
<dbReference type="Proteomes" id="UP000094285">
    <property type="component" value="Unassembled WGS sequence"/>
</dbReference>
<dbReference type="Gene3D" id="3.60.21.70">
    <property type="entry name" value="PhoD-like phosphatase"/>
    <property type="match status" value="1"/>
</dbReference>
<sequence length="694" mass="78567">MSWYDPLPLDEYRQLNEHTGENPPKELPVDEPFAGLDIRCGPILRLVGTLEQGADYRGSILLAVNQAQTAPEITYQIGRAAPDAAGAAGTDAGATSKGTFAGTKFFEQDGISFFRYTVHLELAAYEQKVHYHINNATKQGFQFFVPGADQSMNVMSYSCNGFSLGADPGEFKSSLWLDVINKHDTNHYHVMLGGGDQIYADAVKQASPALKKWADESDYMHKRLVQASPELVEELKHFYLHHYLAWFGKGFWKGTNGTTLQALFPVAMAQIPSINIWDDHDIIDGFGSYRDATMQSEVFKAIGNVAYTYYMVFQHHQAPDEDIHAQDPSWILSRTNGPTIAQKNHSNYVRLGKEIAMVGMDCRTERKLKQIITPSTYSAIFDRLRSEILADKSIKHLLVMLGVPIFYPRLVWLEWLLTSTALKPLRHLATKGVIQKGLVNEFDGDVEVLDDLNDHWCSKHHKRERNKLIKDLIEFGNEHTVRITILSGDVHLGCLGRLKSKYHKHPTTHQLLKGTKTESANFNVTEMPERDPRLIFNVISSAIINGPPPDAMATLLNKRSKIHHFDSETDEDLVPLFYTEPDGSSRDNHRLLNKRNWSDLILAKQSVYKDTIAKDASFETVERRFPQPVGGKEQKHEVDSVHVKYPLYDDSLVTTIRVEKDPLNYDAESQGYEVIIPRLDTSLKLKETKIKHLN</sequence>
<dbReference type="PANTHER" id="PTHR46689">
    <property type="entry name" value="MEMBRANE PROTEIN, PUTATIVE-RELATED"/>
    <property type="match status" value="1"/>
</dbReference>
<feature type="domain" description="PhoD-like phosphatase" evidence="1">
    <location>
        <begin position="431"/>
        <end position="512"/>
    </location>
</feature>
<organism evidence="2 3">
    <name type="scientific">Suhomyces tanzawaensis NRRL Y-17324</name>
    <dbReference type="NCBI Taxonomy" id="984487"/>
    <lineage>
        <taxon>Eukaryota</taxon>
        <taxon>Fungi</taxon>
        <taxon>Dikarya</taxon>
        <taxon>Ascomycota</taxon>
        <taxon>Saccharomycotina</taxon>
        <taxon>Pichiomycetes</taxon>
        <taxon>Debaryomycetaceae</taxon>
        <taxon>Suhomyces</taxon>
    </lineage>
</organism>
<dbReference type="InterPro" id="IPR038607">
    <property type="entry name" value="PhoD-like_sf"/>
</dbReference>
<evidence type="ECO:0000313" key="2">
    <source>
        <dbReference type="EMBL" id="ODV78748.1"/>
    </source>
</evidence>
<keyword evidence="3" id="KW-1185">Reference proteome</keyword>
<protein>
    <recommendedName>
        <fullName evidence="1">PhoD-like phosphatase domain-containing protein</fullName>
    </recommendedName>
</protein>
<dbReference type="GeneID" id="30985192"/>
<dbReference type="Pfam" id="PF19050">
    <property type="entry name" value="PhoD_2"/>
    <property type="match status" value="3"/>
</dbReference>
<dbReference type="PANTHER" id="PTHR46689:SF1">
    <property type="entry name" value="PHOD-LIKE PHOSPHATASE DOMAIN-CONTAINING PROTEIN"/>
    <property type="match status" value="1"/>
</dbReference>
<accession>A0A1E4SGW8</accession>
<dbReference type="EMBL" id="KV453913">
    <property type="protein sequence ID" value="ODV78748.1"/>
    <property type="molecule type" value="Genomic_DNA"/>
</dbReference>
<feature type="domain" description="PhoD-like phosphatase" evidence="1">
    <location>
        <begin position="140"/>
        <end position="417"/>
    </location>
</feature>
<name>A0A1E4SGW8_9ASCO</name>